<dbReference type="InterPro" id="IPR013783">
    <property type="entry name" value="Ig-like_fold"/>
</dbReference>
<dbReference type="InterPro" id="IPR054409">
    <property type="entry name" value="X25_BaPul-like"/>
</dbReference>
<dbReference type="InterPro" id="IPR014756">
    <property type="entry name" value="Ig_E-set"/>
</dbReference>
<dbReference type="eggNOG" id="COG0366">
    <property type="taxonomic scope" value="Bacteria"/>
</dbReference>
<dbReference type="Pfam" id="PF22058">
    <property type="entry name" value="X25_BaPul_like"/>
    <property type="match status" value="3"/>
</dbReference>
<dbReference type="HOGENOM" id="CLU_000910_0_0_11"/>
<dbReference type="Pfam" id="PF17967">
    <property type="entry name" value="Pullulanase_N2"/>
    <property type="match status" value="1"/>
</dbReference>
<dbReference type="PANTHER" id="PTHR43002">
    <property type="entry name" value="GLYCOGEN DEBRANCHING ENZYME"/>
    <property type="match status" value="1"/>
</dbReference>
<organism evidence="4 5">
    <name type="scientific">Cellulomonas gilvus (strain ATCC 13127 / NRRL B-14078)</name>
    <name type="common">Cellvibrio gilvus</name>
    <dbReference type="NCBI Taxonomy" id="593907"/>
    <lineage>
        <taxon>Bacteria</taxon>
        <taxon>Bacillati</taxon>
        <taxon>Actinomycetota</taxon>
        <taxon>Actinomycetes</taxon>
        <taxon>Micrococcales</taxon>
        <taxon>Cellulomonadaceae</taxon>
        <taxon>Cellulomonas</taxon>
    </lineage>
</organism>
<comment type="similarity">
    <text evidence="1">Belongs to the glycosyl hydrolase 13 family.</text>
</comment>
<dbReference type="InterPro" id="IPR024561">
    <property type="entry name" value="Pullul_strch_C"/>
</dbReference>
<dbReference type="CDD" id="cd11339">
    <property type="entry name" value="AmyAc_bac_CMD_like_2"/>
    <property type="match status" value="1"/>
</dbReference>
<dbReference type="OrthoDB" id="9805159at2"/>
<dbReference type="CDD" id="cd11341">
    <property type="entry name" value="AmyAc_Pullulanase_LD-like"/>
    <property type="match status" value="1"/>
</dbReference>
<evidence type="ECO:0000313" key="5">
    <source>
        <dbReference type="Proteomes" id="UP000000485"/>
    </source>
</evidence>
<accession>F8A0B1</accession>
<dbReference type="GO" id="GO:0005975">
    <property type="term" value="P:carbohydrate metabolic process"/>
    <property type="evidence" value="ECO:0007669"/>
    <property type="project" value="InterPro"/>
</dbReference>
<dbReference type="eggNOG" id="COG1523">
    <property type="taxonomic scope" value="Bacteria"/>
</dbReference>
<gene>
    <name evidence="4" type="ordered locus">Celgi_0936</name>
</gene>
<dbReference type="InterPro" id="IPR013780">
    <property type="entry name" value="Glyco_hydro_b"/>
</dbReference>
<dbReference type="SUPFAM" id="SSF51011">
    <property type="entry name" value="Glycosyl hydrolase domain"/>
    <property type="match status" value="2"/>
</dbReference>
<dbReference type="EMBL" id="CP002665">
    <property type="protein sequence ID" value="AEI11455.1"/>
    <property type="molecule type" value="Genomic_DNA"/>
</dbReference>
<dbReference type="Gene3D" id="2.60.40.1130">
    <property type="entry name" value="Rab geranylgeranyltransferase alpha-subunit, insert domain"/>
    <property type="match status" value="1"/>
</dbReference>
<dbReference type="KEGG" id="cga:Celgi_0936"/>
<dbReference type="Pfam" id="PF00128">
    <property type="entry name" value="Alpha-amylase"/>
    <property type="match status" value="1"/>
</dbReference>
<dbReference type="STRING" id="593907.Celgi_0936"/>
<evidence type="ECO:0000256" key="1">
    <source>
        <dbReference type="ARBA" id="ARBA00008061"/>
    </source>
</evidence>
<evidence type="ECO:0000256" key="2">
    <source>
        <dbReference type="SAM" id="SignalP"/>
    </source>
</evidence>
<keyword evidence="5" id="KW-1185">Reference proteome</keyword>
<dbReference type="CDD" id="cd02860">
    <property type="entry name" value="E_set_Pullulanase"/>
    <property type="match status" value="1"/>
</dbReference>
<dbReference type="Proteomes" id="UP000000485">
    <property type="component" value="Chromosome"/>
</dbReference>
<dbReference type="InterPro" id="IPR011839">
    <property type="entry name" value="Pullul_strch"/>
</dbReference>
<dbReference type="Pfam" id="PF11852">
    <property type="entry name" value="Pullul_strch_C"/>
    <property type="match status" value="1"/>
</dbReference>
<dbReference type="Gene3D" id="3.20.20.80">
    <property type="entry name" value="Glycosidases"/>
    <property type="match status" value="2"/>
</dbReference>
<feature type="domain" description="Glycosyl hydrolase family 13 catalytic" evidence="3">
    <location>
        <begin position="162"/>
        <end position="614"/>
    </location>
</feature>
<sequence>MPVSDAPVRRLTAVLTTLAVGAASAVGVVLPTAPAAAAASSVALVGDVQAALGCAADWAPDCAATELAPVGDGTFTADLTIPAGSWQIKVALDDAWTASYGIDGTADNSPLVVAGDTPIRFTYDDETHRTSLTPLGLGVDVDDDAIVAEPVRDPGAGKSFYFVMTDRFANGDESNDTGGLTGDRLTTGLDPTDKGFYSGGDLAGLRERLDYVAGLGTTAIWLTPSFLNRPVQGTGADASAGYHGYWITDFTQIDPHLGTNAELEALIDDAHARGIDVYFDIITNHTADVIDYAEGEYDYVDQATSPYTDAEGTAFDPADHAGADDFPVLDPATSFPYTPVVDPADADVKVPAWLNDVTKYHNRGNSTYSGESTTYGDFSGLDDLMTEDPEVVDGFVDVYAAWVDLGVDGFRIDTAKHVNFEFWQEFTQRVSAHAASVGNDDFFMFGEVYDADPVKLSPYVRDSDMNAVLDFTFQSAATSFAKGGSAAGLKALFAGDDRYTTATTNAQALPTFLGNHDMGRVGYFLAGTTQAERRSALAHDLMYLTRGQPVVYYGDEQGFAGAGGDKDARQSLFATQVDAYADQPLLDGTTLGRQDRYDTDSVLYRHIAALADLRAAHPALTTGAQVERYSSGSVYAFSRVDPDERVEHLVAVNSAAAPATVTVDSLTPGATFTGAYGTDAVLTAGADGAVEITVPALGSVVLVADREVVAPAAAGPIGVTAPAAGAGLAGQVAVTADVARDVWSQTSFAYRVVGDDEWTALGTAETTSPRVYLDTAGLADGALLELRAVSVDAAGHRSAASTFAAVGRAVDGVVPEDPHEGDLLVTLPGTHQVEMGCAGTWQPECEASALTRRADGVYSGSWTLAPGAYEYKVAIGGSWTENYGTGGVRDGANATYTLTEETRVTFYYDPVTHWFMSSVDGPVVTVPGSFQQEAGCAGDWAPDCMATWLQDPDGDGTYTLTVPDLPEGAYEAKVAHGLGWAENYGVDGVPGGANYAFVAPGGKPVTFTYVLATHVLTIEVTDPPLTGLNQAYGHFVDATTIAVPASWVPQTAAAGDFTWRLHHARTAALEVADGAVVGADRSVALPVVPRGLTAAQLARFPALRGYVALRVPDGTPVKALLKGELLVTQEDAEGVLLAGSGLQVSGVLDALYAAALKPAYLGLAFTRTGTPKFALWAPTAQDVDLLVWPSGSTSSAPVVRQATLWSDGRWTVKGAASWKGAPYRWRVKVYAPSVDQVVVNEVTDPMSTALTTNSTHSVVLDLADPAYRPASWTRAPQPVVKPVEQTIYELHVRDFSIGDTTVPAARRGTYLAFAQAASAGMTHLRQLAAAGMTTVHLLPTFDIATIEEDRRRQETPDCDLASYAPDSDAQQACVGQVADSDGFNWGYDPLHWGVPEGSYATVATGGSRVSQFRTMVGSLHGAGLQVVLDQVFNHTAASGQDARSVLDRIVPGYYHRLDAAGKVTTSTCCQNVATEHRVAQKLMVDTVVRWARDYKVDGFRFDLMGHHSVRNMNEIRRALDALTVAEDGVDGRKVYLYGEGWNFGEVADNALFRQATQGQLDGTGIGAFSDRLRDAVRGGGPFDEDPRVQGFGSGAYTDANGAPVNGTAAEQLARVQHQADLVRLGLAGNLRAYRFRTSDGTLRRGDQVDYNGSPAGYASQPAEVVTYVDAHDNETLWDSLTFKLPTDTPMADRVRMNTVSLAATAFAQTPTLWHAGSELLRSKSLDRNSYNSGDWFNALDLSGKDNGFGRGLPPRADNEAKWDLMQPLLADPALKPGAADIAAAEAGALDLLRLRSSTPLFHLGTAALVQQRVTFPGAGSAATPGVVVMQVDDPAATPGRRDVDPGLQRVVVVLNASDRPTTQKLPGLTGHRLVLSPVQKAGADPVVRTTRWVAATGTVTVPARTVAVLVEKTPRTRASVAWF</sequence>
<protein>
    <submittedName>
        <fullName evidence="4">Alpha-1,6-glucosidase, pullulanase-type</fullName>
    </submittedName>
</protein>
<evidence type="ECO:0000259" key="3">
    <source>
        <dbReference type="SMART" id="SM00642"/>
    </source>
</evidence>
<keyword evidence="2" id="KW-0732">Signal</keyword>
<dbReference type="InterPro" id="IPR006047">
    <property type="entry name" value="GH13_cat_dom"/>
</dbReference>
<feature type="chain" id="PRO_5038987295" evidence="2">
    <location>
        <begin position="26"/>
        <end position="1923"/>
    </location>
</feature>
<proteinExistence type="inferred from homology"/>
<dbReference type="NCBIfam" id="TIGR02103">
    <property type="entry name" value="pullul_strch"/>
    <property type="match status" value="1"/>
</dbReference>
<name>F8A0B1_CELGA</name>
<dbReference type="SUPFAM" id="SSF81296">
    <property type="entry name" value="E set domains"/>
    <property type="match status" value="2"/>
</dbReference>
<feature type="signal peptide" evidence="2">
    <location>
        <begin position="1"/>
        <end position="25"/>
    </location>
</feature>
<dbReference type="CDD" id="cd12962">
    <property type="entry name" value="X25_BaPul_like"/>
    <property type="match status" value="3"/>
</dbReference>
<dbReference type="SUPFAM" id="SSF51445">
    <property type="entry name" value="(Trans)glycosidases"/>
    <property type="match status" value="2"/>
</dbReference>
<dbReference type="SMART" id="SM00642">
    <property type="entry name" value="Aamy"/>
    <property type="match status" value="1"/>
</dbReference>
<dbReference type="InterPro" id="IPR040671">
    <property type="entry name" value="Pullulanase_N2"/>
</dbReference>
<dbReference type="RefSeq" id="WP_013882974.1">
    <property type="nucleotide sequence ID" value="NC_015671.1"/>
</dbReference>
<dbReference type="InterPro" id="IPR017853">
    <property type="entry name" value="GH"/>
</dbReference>
<evidence type="ECO:0000313" key="4">
    <source>
        <dbReference type="EMBL" id="AEI11455.1"/>
    </source>
</evidence>
<dbReference type="GO" id="GO:0051060">
    <property type="term" value="F:pullulanase activity"/>
    <property type="evidence" value="ECO:0007669"/>
    <property type="project" value="InterPro"/>
</dbReference>
<dbReference type="Gene3D" id="2.60.40.1180">
    <property type="entry name" value="Golgi alpha-mannosidase II"/>
    <property type="match status" value="2"/>
</dbReference>
<reference evidence="5" key="1">
    <citation type="submission" date="2011-04" db="EMBL/GenBank/DDBJ databases">
        <title>Complete sequence of Cellvibrio gilvus ATCC 13127.</title>
        <authorList>
            <person name="Lucas S."/>
            <person name="Han J."/>
            <person name="Lapidus A."/>
            <person name="Cheng J.-F."/>
            <person name="Goodwin L."/>
            <person name="Pitluck S."/>
            <person name="Peters L."/>
            <person name="Munk A."/>
            <person name="Detter J.C."/>
            <person name="Han C."/>
            <person name="Tapia R."/>
            <person name="Land M."/>
            <person name="Hauser L."/>
            <person name="Kyrpides N."/>
            <person name="Ivanova N."/>
            <person name="Ovchinnikova G."/>
            <person name="Pagani I."/>
            <person name="Mead D."/>
            <person name="Brumm P."/>
            <person name="Woyke T."/>
        </authorList>
    </citation>
    <scope>NUCLEOTIDE SEQUENCE [LARGE SCALE GENOMIC DNA]</scope>
    <source>
        <strain evidence="5">ATCC 13127 / NRRL B-14078</strain>
    </source>
</reference>
<dbReference type="Gene3D" id="2.60.40.10">
    <property type="entry name" value="Immunoglobulins"/>
    <property type="match status" value="4"/>
</dbReference>